<dbReference type="InterPro" id="IPR036388">
    <property type="entry name" value="WH-like_DNA-bd_sf"/>
</dbReference>
<evidence type="ECO:0000256" key="1">
    <source>
        <dbReference type="ARBA" id="ARBA00022491"/>
    </source>
</evidence>
<dbReference type="GO" id="GO:0003677">
    <property type="term" value="F:DNA binding"/>
    <property type="evidence" value="ECO:0007669"/>
    <property type="project" value="InterPro"/>
</dbReference>
<keyword evidence="3 5" id="KW-0346">Stress response</keyword>
<evidence type="ECO:0000256" key="4">
    <source>
        <dbReference type="ARBA" id="ARBA00023163"/>
    </source>
</evidence>
<dbReference type="RefSeq" id="WP_089323642.1">
    <property type="nucleotide sequence ID" value="NZ_FZOB01000015.1"/>
</dbReference>
<gene>
    <name evidence="5" type="primary">hrcA</name>
    <name evidence="8" type="ORF">SAMN06265340_11523</name>
</gene>
<protein>
    <recommendedName>
        <fullName evidence="5">Heat-inducible transcription repressor HrcA</fullName>
    </recommendedName>
</protein>
<dbReference type="InterPro" id="IPR029016">
    <property type="entry name" value="GAF-like_dom_sf"/>
</dbReference>
<dbReference type="AlphaFoldDB" id="A0A239A4H3"/>
<evidence type="ECO:0000256" key="3">
    <source>
        <dbReference type="ARBA" id="ARBA00023016"/>
    </source>
</evidence>
<dbReference type="OrthoDB" id="9783139at2"/>
<evidence type="ECO:0000256" key="5">
    <source>
        <dbReference type="HAMAP-Rule" id="MF_00081"/>
    </source>
</evidence>
<keyword evidence="6" id="KW-0175">Coiled coil</keyword>
<dbReference type="Gene3D" id="3.30.450.40">
    <property type="match status" value="1"/>
</dbReference>
<comment type="similarity">
    <text evidence="5">Belongs to the HrcA family.</text>
</comment>
<accession>A0A239A4H3</accession>
<dbReference type="SUPFAM" id="SSF55781">
    <property type="entry name" value="GAF domain-like"/>
    <property type="match status" value="1"/>
</dbReference>
<evidence type="ECO:0000313" key="9">
    <source>
        <dbReference type="Proteomes" id="UP000198405"/>
    </source>
</evidence>
<evidence type="ECO:0000256" key="6">
    <source>
        <dbReference type="SAM" id="Coils"/>
    </source>
</evidence>
<name>A0A239A4H3_9BACT</name>
<dbReference type="InterPro" id="IPR002571">
    <property type="entry name" value="HrcA"/>
</dbReference>
<dbReference type="HAMAP" id="MF_00081">
    <property type="entry name" value="HrcA"/>
    <property type="match status" value="1"/>
</dbReference>
<keyword evidence="1 5" id="KW-0678">Repressor</keyword>
<dbReference type="Gene3D" id="1.10.10.10">
    <property type="entry name" value="Winged helix-like DNA-binding domain superfamily/Winged helix DNA-binding domain"/>
    <property type="match status" value="1"/>
</dbReference>
<feature type="coiled-coil region" evidence="6">
    <location>
        <begin position="237"/>
        <end position="267"/>
    </location>
</feature>
<dbReference type="SUPFAM" id="SSF46785">
    <property type="entry name" value="Winged helix' DNA-binding domain"/>
    <property type="match status" value="1"/>
</dbReference>
<sequence>MTPRERDILLKIIELYIETGEPVGSRTLQKKYSMSISPATIRNVMADLEDKGFLYQPHTSAGRLPTDEGIKYYINYLLFSTGETDTGITAQLIDYLKSSKKHSFEDIFNAVLKFLTKSTGYVSLGINFAIDALIVKEISMVNVASSKVLIIIACEPDYVIHQIFPINVETSLLSKISRELTAKFKGKPLSSVKKEIIEEMDKIQNEFIELSFTLKSQILKMVNSVNDVKITGTSNVFNVIDDDLKRLQELIKILEEKKTLLETFEKLIDTTNKITVILGTDTEIEALEPFSIVAAKYSVRSKDAGLVGIMGPKRMDYCKIIPVVENVSKALSHILSKSNGNQVL</sequence>
<dbReference type="PIRSF" id="PIRSF005485">
    <property type="entry name" value="HrcA"/>
    <property type="match status" value="1"/>
</dbReference>
<dbReference type="NCBIfam" id="TIGR00331">
    <property type="entry name" value="hrcA"/>
    <property type="match status" value="1"/>
</dbReference>
<reference evidence="9" key="1">
    <citation type="submission" date="2017-06" db="EMBL/GenBank/DDBJ databases">
        <authorList>
            <person name="Varghese N."/>
            <person name="Submissions S."/>
        </authorList>
    </citation>
    <scope>NUCLEOTIDE SEQUENCE [LARGE SCALE GENOMIC DNA]</scope>
    <source>
        <strain evidence="9">DSM 15668</strain>
    </source>
</reference>
<keyword evidence="4 5" id="KW-0804">Transcription</keyword>
<dbReference type="PANTHER" id="PTHR34824:SF1">
    <property type="entry name" value="HEAT-INDUCIBLE TRANSCRIPTION REPRESSOR HRCA"/>
    <property type="match status" value="1"/>
</dbReference>
<dbReference type="GO" id="GO:0045892">
    <property type="term" value="P:negative regulation of DNA-templated transcription"/>
    <property type="evidence" value="ECO:0007669"/>
    <property type="project" value="UniProtKB-UniRule"/>
</dbReference>
<dbReference type="InterPro" id="IPR021153">
    <property type="entry name" value="HrcA_C"/>
</dbReference>
<comment type="function">
    <text evidence="5">Negative regulator of class I heat shock genes (grpE-dnaK-dnaJ and groELS operons). Prevents heat-shock induction of these operons.</text>
</comment>
<evidence type="ECO:0000256" key="2">
    <source>
        <dbReference type="ARBA" id="ARBA00023015"/>
    </source>
</evidence>
<dbReference type="Pfam" id="PF01628">
    <property type="entry name" value="HrcA"/>
    <property type="match status" value="1"/>
</dbReference>
<dbReference type="InterPro" id="IPR036390">
    <property type="entry name" value="WH_DNA-bd_sf"/>
</dbReference>
<proteinExistence type="inferred from homology"/>
<keyword evidence="2 5" id="KW-0805">Transcription regulation</keyword>
<feature type="domain" description="Heat-inducible transcription repressor HrcA C-terminal" evidence="7">
    <location>
        <begin position="105"/>
        <end position="321"/>
    </location>
</feature>
<dbReference type="EMBL" id="FZOB01000015">
    <property type="protein sequence ID" value="SNR90566.1"/>
    <property type="molecule type" value="Genomic_DNA"/>
</dbReference>
<evidence type="ECO:0000313" key="8">
    <source>
        <dbReference type="EMBL" id="SNR90566.1"/>
    </source>
</evidence>
<dbReference type="Proteomes" id="UP000198405">
    <property type="component" value="Unassembled WGS sequence"/>
</dbReference>
<organism evidence="8 9">
    <name type="scientific">Desulfurobacterium atlanticum</name>
    <dbReference type="NCBI Taxonomy" id="240169"/>
    <lineage>
        <taxon>Bacteria</taxon>
        <taxon>Pseudomonadati</taxon>
        <taxon>Aquificota</taxon>
        <taxon>Aquificia</taxon>
        <taxon>Desulfurobacteriales</taxon>
        <taxon>Desulfurobacteriaceae</taxon>
        <taxon>Desulfurobacterium</taxon>
    </lineage>
</organism>
<keyword evidence="9" id="KW-1185">Reference proteome</keyword>
<dbReference type="PANTHER" id="PTHR34824">
    <property type="entry name" value="HEAT-INDUCIBLE TRANSCRIPTION REPRESSOR HRCA"/>
    <property type="match status" value="1"/>
</dbReference>
<evidence type="ECO:0000259" key="7">
    <source>
        <dbReference type="Pfam" id="PF01628"/>
    </source>
</evidence>